<feature type="transmembrane region" description="Helical" evidence="6">
    <location>
        <begin position="324"/>
        <end position="348"/>
    </location>
</feature>
<feature type="transmembrane region" description="Helical" evidence="6">
    <location>
        <begin position="66"/>
        <end position="99"/>
    </location>
</feature>
<evidence type="ECO:0000313" key="9">
    <source>
        <dbReference type="Proteomes" id="UP001454036"/>
    </source>
</evidence>
<dbReference type="PANTHER" id="PTHR14255">
    <property type="entry name" value="CEREBLON"/>
    <property type="match status" value="1"/>
</dbReference>
<comment type="subcellular location">
    <subcellularLocation>
        <location evidence="1">Membrane</location>
        <topology evidence="1">Multi-pass membrane protein</topology>
    </subcellularLocation>
</comment>
<comment type="similarity">
    <text evidence="2">Belongs to the 4-toluene sulfonate uptake permease (TSUP) (TC 2.A.102) family.</text>
</comment>
<dbReference type="PANTHER" id="PTHR14255:SF3">
    <property type="entry name" value="SULFITE EXPORTER TAUE_SAFE FAMILY PROTEIN 5-RELATED"/>
    <property type="match status" value="1"/>
</dbReference>
<accession>A0AAV3RLC8</accession>
<evidence type="ECO:0000256" key="6">
    <source>
        <dbReference type="SAM" id="Phobius"/>
    </source>
</evidence>
<evidence type="ECO:0000256" key="4">
    <source>
        <dbReference type="ARBA" id="ARBA00022989"/>
    </source>
</evidence>
<dbReference type="GO" id="GO:0016567">
    <property type="term" value="P:protein ubiquitination"/>
    <property type="evidence" value="ECO:0007669"/>
    <property type="project" value="TreeGrafter"/>
</dbReference>
<dbReference type="GO" id="GO:0016020">
    <property type="term" value="C:membrane"/>
    <property type="evidence" value="ECO:0007669"/>
    <property type="project" value="UniProtKB-SubCell"/>
</dbReference>
<keyword evidence="9" id="KW-1185">Reference proteome</keyword>
<evidence type="ECO:0000256" key="1">
    <source>
        <dbReference type="ARBA" id="ARBA00004141"/>
    </source>
</evidence>
<dbReference type="GO" id="GO:0031464">
    <property type="term" value="C:Cul4A-RING E3 ubiquitin ligase complex"/>
    <property type="evidence" value="ECO:0007669"/>
    <property type="project" value="TreeGrafter"/>
</dbReference>
<proteinExistence type="inferred from homology"/>
<evidence type="ECO:0000256" key="7">
    <source>
        <dbReference type="SAM" id="SignalP"/>
    </source>
</evidence>
<reference evidence="8 9" key="1">
    <citation type="submission" date="2024-01" db="EMBL/GenBank/DDBJ databases">
        <title>The complete chloroplast genome sequence of Lithospermum erythrorhizon: insights into the phylogenetic relationship among Boraginaceae species and the maternal lineages of purple gromwells.</title>
        <authorList>
            <person name="Okada T."/>
            <person name="Watanabe K."/>
        </authorList>
    </citation>
    <scope>NUCLEOTIDE SEQUENCE [LARGE SCALE GENOMIC DNA]</scope>
</reference>
<evidence type="ECO:0000256" key="2">
    <source>
        <dbReference type="ARBA" id="ARBA00009142"/>
    </source>
</evidence>
<dbReference type="AlphaFoldDB" id="A0AAV3RLC8"/>
<gene>
    <name evidence="8" type="ORF">LIER_28343</name>
</gene>
<dbReference type="EMBL" id="BAABME010009395">
    <property type="protein sequence ID" value="GAA0175092.1"/>
    <property type="molecule type" value="Genomic_DNA"/>
</dbReference>
<dbReference type="InterPro" id="IPR002781">
    <property type="entry name" value="TM_pro_TauE-like"/>
</dbReference>
<feature type="transmembrane region" description="Helical" evidence="6">
    <location>
        <begin position="238"/>
        <end position="254"/>
    </location>
</feature>
<evidence type="ECO:0000256" key="3">
    <source>
        <dbReference type="ARBA" id="ARBA00022692"/>
    </source>
</evidence>
<keyword evidence="7" id="KW-0732">Signal</keyword>
<dbReference type="Pfam" id="PF01925">
    <property type="entry name" value="TauE"/>
    <property type="match status" value="2"/>
</dbReference>
<feature type="transmembrane region" description="Helical" evidence="6">
    <location>
        <begin position="422"/>
        <end position="444"/>
    </location>
</feature>
<keyword evidence="4 6" id="KW-1133">Transmembrane helix</keyword>
<keyword evidence="5 6" id="KW-0472">Membrane</keyword>
<feature type="transmembrane region" description="Helical" evidence="6">
    <location>
        <begin position="111"/>
        <end position="130"/>
    </location>
</feature>
<dbReference type="GO" id="GO:0016874">
    <property type="term" value="F:ligase activity"/>
    <property type="evidence" value="ECO:0007669"/>
    <property type="project" value="UniProtKB-KW"/>
</dbReference>
<name>A0AAV3RLC8_LITER</name>
<keyword evidence="8" id="KW-0436">Ligase</keyword>
<evidence type="ECO:0000313" key="8">
    <source>
        <dbReference type="EMBL" id="GAA0175092.1"/>
    </source>
</evidence>
<comment type="caution">
    <text evidence="8">The sequence shown here is derived from an EMBL/GenBank/DDBJ whole genome shotgun (WGS) entry which is preliminary data.</text>
</comment>
<feature type="transmembrane region" description="Helical" evidence="6">
    <location>
        <begin position="274"/>
        <end position="296"/>
    </location>
</feature>
<sequence length="462" mass="50799">MNMRNHLKNISFLLILLGTFQFTHAKSIQAIKLFKYDTTTHNNASRKWRFHQEIPQSENGHLDLEASVIVAGMLCFLAASVSSAGGIGGGGLFVPILTIIAGFDLKKASGFSAFMVTGGSIANVIYNMFIKRRGNGSNTLIDYDIALLSEPFMLLGVSIGVICNTMFPEWLITILFAVFLAWSTSKTCRSGVKYWKKETERARLTESQNLRNIYAEEISRIEEALLEKKQERSLDIPWLKLGMLLIIWLSFFFLNLLHGNRFGQGIIPVEACGVIYWIITSMQLPLAIIFTAWILYSKQNLHTRASNEQESGDDECEGALSAKLIFPLMALIAGGLGGVFGIGGGMLISPLLLQVGLQPEVTAATCSFMVFFSSTMSSIEYLLLGMEDPFSASIYAVLCFLGSLIGLLIVQKAIRKHGRASLIVFSVGIVLALSSVLMTSFGAFDVWQDYTSGAYMGFSQPC</sequence>
<evidence type="ECO:0000256" key="5">
    <source>
        <dbReference type="ARBA" id="ARBA00023136"/>
    </source>
</evidence>
<dbReference type="Proteomes" id="UP001454036">
    <property type="component" value="Unassembled WGS sequence"/>
</dbReference>
<protein>
    <submittedName>
        <fullName evidence="8">Ubiquitin-protein ligase</fullName>
    </submittedName>
</protein>
<organism evidence="8 9">
    <name type="scientific">Lithospermum erythrorhizon</name>
    <name type="common">Purple gromwell</name>
    <name type="synonym">Lithospermum officinale var. erythrorhizon</name>
    <dbReference type="NCBI Taxonomy" id="34254"/>
    <lineage>
        <taxon>Eukaryota</taxon>
        <taxon>Viridiplantae</taxon>
        <taxon>Streptophyta</taxon>
        <taxon>Embryophyta</taxon>
        <taxon>Tracheophyta</taxon>
        <taxon>Spermatophyta</taxon>
        <taxon>Magnoliopsida</taxon>
        <taxon>eudicotyledons</taxon>
        <taxon>Gunneridae</taxon>
        <taxon>Pentapetalae</taxon>
        <taxon>asterids</taxon>
        <taxon>lamiids</taxon>
        <taxon>Boraginales</taxon>
        <taxon>Boraginaceae</taxon>
        <taxon>Boraginoideae</taxon>
        <taxon>Lithospermeae</taxon>
        <taxon>Lithospermum</taxon>
    </lineage>
</organism>
<feature type="chain" id="PRO_5043741394" evidence="7">
    <location>
        <begin position="26"/>
        <end position="462"/>
    </location>
</feature>
<keyword evidence="3 6" id="KW-0812">Transmembrane</keyword>
<feature type="signal peptide" evidence="7">
    <location>
        <begin position="1"/>
        <end position="25"/>
    </location>
</feature>
<feature type="transmembrane region" description="Helical" evidence="6">
    <location>
        <begin position="152"/>
        <end position="182"/>
    </location>
</feature>
<feature type="transmembrane region" description="Helical" evidence="6">
    <location>
        <begin position="392"/>
        <end position="410"/>
    </location>
</feature>